<evidence type="ECO:0000256" key="12">
    <source>
        <dbReference type="ARBA" id="ARBA00023180"/>
    </source>
</evidence>
<feature type="transmembrane region" description="Helical" evidence="16">
    <location>
        <begin position="176"/>
        <end position="201"/>
    </location>
</feature>
<dbReference type="InterPro" id="IPR013695">
    <property type="entry name" value="WAK"/>
</dbReference>
<keyword evidence="2" id="KW-0723">Serine/threonine-protein kinase</keyword>
<dbReference type="Pfam" id="PF07714">
    <property type="entry name" value="PK_Tyr_Ser-Thr"/>
    <property type="match status" value="1"/>
</dbReference>
<dbReference type="PROSITE" id="PS50011">
    <property type="entry name" value="PROTEIN_KINASE_DOM"/>
    <property type="match status" value="1"/>
</dbReference>
<evidence type="ECO:0000256" key="8">
    <source>
        <dbReference type="ARBA" id="ARBA00022840"/>
    </source>
</evidence>
<protein>
    <recommendedName>
        <fullName evidence="17">Protein kinase domain-containing protein</fullName>
    </recommendedName>
</protein>
<evidence type="ECO:0000256" key="16">
    <source>
        <dbReference type="SAM" id="Phobius"/>
    </source>
</evidence>
<comment type="catalytic activity">
    <reaction evidence="14">
        <text>L-threonyl-[protein] + ATP = O-phospho-L-threonyl-[protein] + ADP + H(+)</text>
        <dbReference type="Rhea" id="RHEA:46608"/>
        <dbReference type="Rhea" id="RHEA-COMP:11060"/>
        <dbReference type="Rhea" id="RHEA-COMP:11605"/>
        <dbReference type="ChEBI" id="CHEBI:15378"/>
        <dbReference type="ChEBI" id="CHEBI:30013"/>
        <dbReference type="ChEBI" id="CHEBI:30616"/>
        <dbReference type="ChEBI" id="CHEBI:61977"/>
        <dbReference type="ChEBI" id="CHEBI:456216"/>
    </reaction>
</comment>
<evidence type="ECO:0000256" key="13">
    <source>
        <dbReference type="ARBA" id="ARBA00047558"/>
    </source>
</evidence>
<dbReference type="PROSITE" id="PS00108">
    <property type="entry name" value="PROTEIN_KINASE_ST"/>
    <property type="match status" value="1"/>
</dbReference>
<evidence type="ECO:0000256" key="5">
    <source>
        <dbReference type="ARBA" id="ARBA00022729"/>
    </source>
</evidence>
<evidence type="ECO:0000256" key="4">
    <source>
        <dbReference type="ARBA" id="ARBA00022692"/>
    </source>
</evidence>
<dbReference type="GO" id="GO:0005886">
    <property type="term" value="C:plasma membrane"/>
    <property type="evidence" value="ECO:0007669"/>
    <property type="project" value="TreeGrafter"/>
</dbReference>
<feature type="region of interest" description="Disordered" evidence="15">
    <location>
        <begin position="562"/>
        <end position="585"/>
    </location>
</feature>
<evidence type="ECO:0000256" key="15">
    <source>
        <dbReference type="SAM" id="MobiDB-lite"/>
    </source>
</evidence>
<evidence type="ECO:0000256" key="2">
    <source>
        <dbReference type="ARBA" id="ARBA00022527"/>
    </source>
</evidence>
<name>A0A8X8AGA7_POPTO</name>
<keyword evidence="8" id="KW-0067">ATP-binding</keyword>
<dbReference type="InterPro" id="IPR000719">
    <property type="entry name" value="Prot_kinase_dom"/>
</dbReference>
<dbReference type="InterPro" id="IPR008271">
    <property type="entry name" value="Ser/Thr_kinase_AS"/>
</dbReference>
<dbReference type="Proteomes" id="UP000886885">
    <property type="component" value="Chromosome 1D"/>
</dbReference>
<evidence type="ECO:0000256" key="10">
    <source>
        <dbReference type="ARBA" id="ARBA00023136"/>
    </source>
</evidence>
<dbReference type="PANTHER" id="PTHR27005">
    <property type="entry name" value="WALL-ASSOCIATED RECEPTOR KINASE-LIKE 21"/>
    <property type="match status" value="1"/>
</dbReference>
<dbReference type="PANTHER" id="PTHR27005:SF335">
    <property type="entry name" value="PROTEIN KINASE DOMAIN-CONTAINING PROTEIN"/>
    <property type="match status" value="1"/>
</dbReference>
<keyword evidence="11" id="KW-1015">Disulfide bond</keyword>
<proteinExistence type="predicted"/>
<keyword evidence="6" id="KW-0547">Nucleotide-binding</keyword>
<evidence type="ECO:0000256" key="7">
    <source>
        <dbReference type="ARBA" id="ARBA00022777"/>
    </source>
</evidence>
<dbReference type="InterPro" id="IPR045274">
    <property type="entry name" value="WAK-like"/>
</dbReference>
<dbReference type="EMBL" id="JAAWWB010000002">
    <property type="protein sequence ID" value="KAG6787829.1"/>
    <property type="molecule type" value="Genomic_DNA"/>
</dbReference>
<evidence type="ECO:0000256" key="11">
    <source>
        <dbReference type="ARBA" id="ARBA00023157"/>
    </source>
</evidence>
<gene>
    <name evidence="18" type="ORF">POTOM_003874</name>
</gene>
<evidence type="ECO:0000256" key="14">
    <source>
        <dbReference type="ARBA" id="ARBA00047951"/>
    </source>
</evidence>
<keyword evidence="10 16" id="KW-0472">Membrane</keyword>
<feature type="domain" description="Protein kinase" evidence="17">
    <location>
        <begin position="254"/>
        <end position="527"/>
    </location>
</feature>
<dbReference type="CDD" id="cd14066">
    <property type="entry name" value="STKc_IRAK"/>
    <property type="match status" value="1"/>
</dbReference>
<dbReference type="OrthoDB" id="850654at2759"/>
<evidence type="ECO:0000256" key="9">
    <source>
        <dbReference type="ARBA" id="ARBA00022989"/>
    </source>
</evidence>
<dbReference type="InterPro" id="IPR001245">
    <property type="entry name" value="Ser-Thr/Tyr_kinase_cat_dom"/>
</dbReference>
<dbReference type="AlphaFoldDB" id="A0A8X8AGA7"/>
<keyword evidence="7" id="KW-0418">Kinase</keyword>
<dbReference type="GO" id="GO:0005524">
    <property type="term" value="F:ATP binding"/>
    <property type="evidence" value="ECO:0007669"/>
    <property type="project" value="UniProtKB-KW"/>
</dbReference>
<dbReference type="FunFam" id="3.30.200.20:FF:000043">
    <property type="entry name" value="Wall-associated receptor kinase 2"/>
    <property type="match status" value="1"/>
</dbReference>
<organism evidence="18 19">
    <name type="scientific">Populus tomentosa</name>
    <name type="common">Chinese white poplar</name>
    <dbReference type="NCBI Taxonomy" id="118781"/>
    <lineage>
        <taxon>Eukaryota</taxon>
        <taxon>Viridiplantae</taxon>
        <taxon>Streptophyta</taxon>
        <taxon>Embryophyta</taxon>
        <taxon>Tracheophyta</taxon>
        <taxon>Spermatophyta</taxon>
        <taxon>Magnoliopsida</taxon>
        <taxon>eudicotyledons</taxon>
        <taxon>Gunneridae</taxon>
        <taxon>Pentapetalae</taxon>
        <taxon>rosids</taxon>
        <taxon>fabids</taxon>
        <taxon>Malpighiales</taxon>
        <taxon>Salicaceae</taxon>
        <taxon>Saliceae</taxon>
        <taxon>Populus</taxon>
    </lineage>
</organism>
<comment type="catalytic activity">
    <reaction evidence="13">
        <text>L-seryl-[protein] + ATP = O-phospho-L-seryl-[protein] + ADP + H(+)</text>
        <dbReference type="Rhea" id="RHEA:17989"/>
        <dbReference type="Rhea" id="RHEA-COMP:9863"/>
        <dbReference type="Rhea" id="RHEA-COMP:11604"/>
        <dbReference type="ChEBI" id="CHEBI:15378"/>
        <dbReference type="ChEBI" id="CHEBI:29999"/>
        <dbReference type="ChEBI" id="CHEBI:30616"/>
        <dbReference type="ChEBI" id="CHEBI:83421"/>
        <dbReference type="ChEBI" id="CHEBI:456216"/>
    </reaction>
</comment>
<comment type="caution">
    <text evidence="18">The sequence shown here is derived from an EMBL/GenBank/DDBJ whole genome shotgun (WGS) entry which is preliminary data.</text>
</comment>
<evidence type="ECO:0000259" key="17">
    <source>
        <dbReference type="PROSITE" id="PS50011"/>
    </source>
</evidence>
<keyword evidence="5" id="KW-0732">Signal</keyword>
<dbReference type="GO" id="GO:0004674">
    <property type="term" value="F:protein serine/threonine kinase activity"/>
    <property type="evidence" value="ECO:0007669"/>
    <property type="project" value="UniProtKB-KW"/>
</dbReference>
<keyword evidence="9 16" id="KW-1133">Transmembrane helix</keyword>
<keyword evidence="4 16" id="KW-0812">Transmembrane</keyword>
<comment type="subcellular location">
    <subcellularLocation>
        <location evidence="1">Membrane</location>
        <topology evidence="1">Single-pass type I membrane protein</topology>
    </subcellularLocation>
</comment>
<accession>A0A8X8AGA7</accession>
<keyword evidence="12" id="KW-0325">Glycoprotein</keyword>
<dbReference type="SMART" id="SM00220">
    <property type="entry name" value="S_TKc"/>
    <property type="match status" value="1"/>
</dbReference>
<keyword evidence="19" id="KW-1185">Reference proteome</keyword>
<evidence type="ECO:0000313" key="18">
    <source>
        <dbReference type="EMBL" id="KAG6787829.1"/>
    </source>
</evidence>
<dbReference type="GO" id="GO:0007166">
    <property type="term" value="P:cell surface receptor signaling pathway"/>
    <property type="evidence" value="ECO:0007669"/>
    <property type="project" value="InterPro"/>
</dbReference>
<evidence type="ECO:0000256" key="6">
    <source>
        <dbReference type="ARBA" id="ARBA00022741"/>
    </source>
</evidence>
<keyword evidence="3" id="KW-0808">Transferase</keyword>
<dbReference type="Pfam" id="PF08488">
    <property type="entry name" value="WAK"/>
    <property type="match status" value="1"/>
</dbReference>
<reference evidence="18" key="1">
    <citation type="journal article" date="2020" name="bioRxiv">
        <title>Hybrid origin of Populus tomentosa Carr. identified through genome sequencing and phylogenomic analysis.</title>
        <authorList>
            <person name="An X."/>
            <person name="Gao K."/>
            <person name="Chen Z."/>
            <person name="Li J."/>
            <person name="Yang X."/>
            <person name="Yang X."/>
            <person name="Zhou J."/>
            <person name="Guo T."/>
            <person name="Zhao T."/>
            <person name="Huang S."/>
            <person name="Miao D."/>
            <person name="Khan W.U."/>
            <person name="Rao P."/>
            <person name="Ye M."/>
            <person name="Lei B."/>
            <person name="Liao W."/>
            <person name="Wang J."/>
            <person name="Ji L."/>
            <person name="Li Y."/>
            <person name="Guo B."/>
            <person name="Mustafa N.S."/>
            <person name="Li S."/>
            <person name="Yun Q."/>
            <person name="Keller S.R."/>
            <person name="Mao J."/>
            <person name="Zhang R."/>
            <person name="Strauss S.H."/>
        </authorList>
    </citation>
    <scope>NUCLEOTIDE SEQUENCE</scope>
    <source>
        <strain evidence="18">GM15</strain>
        <tissue evidence="18">Leaf</tissue>
    </source>
</reference>
<evidence type="ECO:0000256" key="1">
    <source>
        <dbReference type="ARBA" id="ARBA00004479"/>
    </source>
</evidence>
<evidence type="ECO:0000256" key="3">
    <source>
        <dbReference type="ARBA" id="ARBA00022679"/>
    </source>
</evidence>
<sequence length="585" mass="65528">MEVLNISAERATVTVKSPIISSNCTGREDGVTLNFTGTPFVFSRNYNVFIAEGCNTQALMTGITPSLIGCVSTCSDVKSKNFCQALPPSFLQVFNPKLEATDDNQDREGCKLAFLVNQTWFESNVSDPFSLQYRDYVPAELGWTTNVNSDDPVHCRGYYNESFRSECVCGWGYEGIPYLGCIVIGAVVLALSSLMGIWWLYKLVKKWQKIELKKKFFKRNGGLLLQQELRAAEGWVQKTKIYSSKELEVATDRFNVNRILGQGGQGTVYKGMLADGRIVAVKKSVVVDEGKLEEFINEVVVLSQINHRNVVKLLGCCLETEVPLLVYEFIPNGNLYKYIHDQNEDFLLSWEMRLRIAIEVAGALSYLHSATSIPIYHRDIKSTNILLDEKYRAKISDFGSSRSISIDQTHLTTLVQGTFGYLDPEYFQSSQFTEKSDVYSFGVVLVELISGQKPIFSVSQTETRSLATHFIMLMEDNRLSDILDARVKEGCQSEEVISVANLAKRCLNLNGKNRPTMREVTSELERINGLSQKELNIQENCKISKNTMDDASNDWDAVSTSISGDFDTGRTPSSDGEPLINITTC</sequence>
<dbReference type="FunFam" id="1.10.510.10:FF:000084">
    <property type="entry name" value="Wall-associated receptor kinase 2"/>
    <property type="match status" value="1"/>
</dbReference>
<evidence type="ECO:0000313" key="19">
    <source>
        <dbReference type="Proteomes" id="UP000886885"/>
    </source>
</evidence>